<organism evidence="1 2">
    <name type="scientific">Chaetomium strumarium</name>
    <dbReference type="NCBI Taxonomy" id="1170767"/>
    <lineage>
        <taxon>Eukaryota</taxon>
        <taxon>Fungi</taxon>
        <taxon>Dikarya</taxon>
        <taxon>Ascomycota</taxon>
        <taxon>Pezizomycotina</taxon>
        <taxon>Sordariomycetes</taxon>
        <taxon>Sordariomycetidae</taxon>
        <taxon>Sordariales</taxon>
        <taxon>Chaetomiaceae</taxon>
        <taxon>Chaetomium</taxon>
    </lineage>
</organism>
<proteinExistence type="predicted"/>
<accession>A0AAJ0GYC8</accession>
<dbReference type="RefSeq" id="XP_062724217.1">
    <property type="nucleotide sequence ID" value="XM_062870252.1"/>
</dbReference>
<evidence type="ECO:0000313" key="2">
    <source>
        <dbReference type="Proteomes" id="UP001273166"/>
    </source>
</evidence>
<name>A0AAJ0GYC8_9PEZI</name>
<dbReference type="EMBL" id="JAUDZG010000002">
    <property type="protein sequence ID" value="KAK3308437.1"/>
    <property type="molecule type" value="Genomic_DNA"/>
</dbReference>
<sequence>MSGHASPPQGDPGNARNSDAAALDYALPFLEAARHLMQHLDPVEVRTQATGVMIPGCSSAKLQNVINFLLSFLKHPGAQLAALHERYVYHPPGAGARAFGDDAIVSLLRQMVHDEYLAYENSAQVALQQRAQYPPLAPAPSARPIIVHVEIQPDRLLHCGGLVVLCFAFAVAHAIHRHAQRLHWFTLVSVELDIIDRFDTAVGDQQKLQNRLDHSKLVEFLSARSGIA</sequence>
<gene>
    <name evidence="1" type="ORF">B0T15DRAFT_550502</name>
</gene>
<keyword evidence="2" id="KW-1185">Reference proteome</keyword>
<evidence type="ECO:0000313" key="1">
    <source>
        <dbReference type="EMBL" id="KAK3308437.1"/>
    </source>
</evidence>
<dbReference type="Proteomes" id="UP001273166">
    <property type="component" value="Unassembled WGS sequence"/>
</dbReference>
<comment type="caution">
    <text evidence="1">The sequence shown here is derived from an EMBL/GenBank/DDBJ whole genome shotgun (WGS) entry which is preliminary data.</text>
</comment>
<reference evidence="1" key="1">
    <citation type="journal article" date="2023" name="Mol. Phylogenet. Evol.">
        <title>Genome-scale phylogeny and comparative genomics of the fungal order Sordariales.</title>
        <authorList>
            <person name="Hensen N."/>
            <person name="Bonometti L."/>
            <person name="Westerberg I."/>
            <person name="Brannstrom I.O."/>
            <person name="Guillou S."/>
            <person name="Cros-Aarteil S."/>
            <person name="Calhoun S."/>
            <person name="Haridas S."/>
            <person name="Kuo A."/>
            <person name="Mondo S."/>
            <person name="Pangilinan J."/>
            <person name="Riley R."/>
            <person name="LaButti K."/>
            <person name="Andreopoulos B."/>
            <person name="Lipzen A."/>
            <person name="Chen C."/>
            <person name="Yan M."/>
            <person name="Daum C."/>
            <person name="Ng V."/>
            <person name="Clum A."/>
            <person name="Steindorff A."/>
            <person name="Ohm R.A."/>
            <person name="Martin F."/>
            <person name="Silar P."/>
            <person name="Natvig D.O."/>
            <person name="Lalanne C."/>
            <person name="Gautier V."/>
            <person name="Ament-Velasquez S.L."/>
            <person name="Kruys A."/>
            <person name="Hutchinson M.I."/>
            <person name="Powell A.J."/>
            <person name="Barry K."/>
            <person name="Miller A.N."/>
            <person name="Grigoriev I.V."/>
            <person name="Debuchy R."/>
            <person name="Gladieux P."/>
            <person name="Hiltunen Thoren M."/>
            <person name="Johannesson H."/>
        </authorList>
    </citation>
    <scope>NUCLEOTIDE SEQUENCE</scope>
    <source>
        <strain evidence="1">CBS 333.67</strain>
    </source>
</reference>
<protein>
    <submittedName>
        <fullName evidence="1">Uncharacterized protein</fullName>
    </submittedName>
</protein>
<dbReference type="AlphaFoldDB" id="A0AAJ0GYC8"/>
<reference evidence="1" key="2">
    <citation type="submission" date="2023-06" db="EMBL/GenBank/DDBJ databases">
        <authorList>
            <consortium name="Lawrence Berkeley National Laboratory"/>
            <person name="Mondo S.J."/>
            <person name="Hensen N."/>
            <person name="Bonometti L."/>
            <person name="Westerberg I."/>
            <person name="Brannstrom I.O."/>
            <person name="Guillou S."/>
            <person name="Cros-Aarteil S."/>
            <person name="Calhoun S."/>
            <person name="Haridas S."/>
            <person name="Kuo A."/>
            <person name="Pangilinan J."/>
            <person name="Riley R."/>
            <person name="Labutti K."/>
            <person name="Andreopoulos B."/>
            <person name="Lipzen A."/>
            <person name="Chen C."/>
            <person name="Yanf M."/>
            <person name="Daum C."/>
            <person name="Ng V."/>
            <person name="Clum A."/>
            <person name="Steindorff A."/>
            <person name="Ohm R."/>
            <person name="Martin F."/>
            <person name="Silar P."/>
            <person name="Natvig D."/>
            <person name="Lalanne C."/>
            <person name="Gautier V."/>
            <person name="Ament-Velasquez S.L."/>
            <person name="Kruys A."/>
            <person name="Hutchinson M.I."/>
            <person name="Powell A.J."/>
            <person name="Barry K."/>
            <person name="Miller A.N."/>
            <person name="Grigoriev I.V."/>
            <person name="Debuchy R."/>
            <person name="Gladieux P."/>
            <person name="Thoren M.H."/>
            <person name="Johannesson H."/>
        </authorList>
    </citation>
    <scope>NUCLEOTIDE SEQUENCE</scope>
    <source>
        <strain evidence="1">CBS 333.67</strain>
    </source>
</reference>
<dbReference type="GeneID" id="87889081"/>